<keyword evidence="11" id="KW-1185">Reference proteome</keyword>
<dbReference type="GO" id="GO:0005524">
    <property type="term" value="F:ATP binding"/>
    <property type="evidence" value="ECO:0007669"/>
    <property type="project" value="UniProtKB-KW"/>
</dbReference>
<dbReference type="Proteomes" id="UP001273136">
    <property type="component" value="Unassembled WGS sequence"/>
</dbReference>
<evidence type="ECO:0000256" key="6">
    <source>
        <dbReference type="ARBA" id="ARBA00022840"/>
    </source>
</evidence>
<evidence type="ECO:0000256" key="3">
    <source>
        <dbReference type="ARBA" id="ARBA00022763"/>
    </source>
</evidence>
<keyword evidence="8" id="KW-0234">DNA repair</keyword>
<keyword evidence="1" id="KW-0540">Nuclease</keyword>
<name>A0AAE4MC17_9EURY</name>
<dbReference type="Pfam" id="PF12705">
    <property type="entry name" value="PDDEXK_1"/>
    <property type="match status" value="1"/>
</dbReference>
<dbReference type="GO" id="GO:0004527">
    <property type="term" value="F:exonuclease activity"/>
    <property type="evidence" value="ECO:0007669"/>
    <property type="project" value="UniProtKB-KW"/>
</dbReference>
<dbReference type="GO" id="GO:0006281">
    <property type="term" value="P:DNA repair"/>
    <property type="evidence" value="ECO:0007669"/>
    <property type="project" value="UniProtKB-KW"/>
</dbReference>
<dbReference type="SUPFAM" id="SSF52540">
    <property type="entry name" value="P-loop containing nucleoside triphosphate hydrolases"/>
    <property type="match status" value="1"/>
</dbReference>
<dbReference type="InterPro" id="IPR038726">
    <property type="entry name" value="PDDEXK_AddAB-type"/>
</dbReference>
<dbReference type="InterPro" id="IPR027417">
    <property type="entry name" value="P-loop_NTPase"/>
</dbReference>
<keyword evidence="4 10" id="KW-0378">Hydrolase</keyword>
<reference evidence="10" key="1">
    <citation type="submission" date="2023-06" db="EMBL/GenBank/DDBJ databases">
        <title>Genome sequence of Methancorpusculaceae sp. Ag1.</title>
        <authorList>
            <person name="Protasov E."/>
            <person name="Platt K."/>
            <person name="Poehlein A."/>
            <person name="Daniel R."/>
            <person name="Brune A."/>
        </authorList>
    </citation>
    <scope>NUCLEOTIDE SEQUENCE</scope>
    <source>
        <strain evidence="10">Ag1</strain>
    </source>
</reference>
<dbReference type="AlphaFoldDB" id="A0AAE4MC17"/>
<gene>
    <name evidence="10" type="primary">addB</name>
    <name evidence="10" type="ORF">McpAg1_06000</name>
</gene>
<keyword evidence="3" id="KW-0227">DNA damage</keyword>
<organism evidence="10 11">
    <name type="scientific">Methanorbis furvi</name>
    <dbReference type="NCBI Taxonomy" id="3028299"/>
    <lineage>
        <taxon>Archaea</taxon>
        <taxon>Methanobacteriati</taxon>
        <taxon>Methanobacteriota</taxon>
        <taxon>Stenosarchaea group</taxon>
        <taxon>Methanomicrobia</taxon>
        <taxon>Methanomicrobiales</taxon>
        <taxon>Methanocorpusculaceae</taxon>
        <taxon>Methanorbis</taxon>
    </lineage>
</organism>
<evidence type="ECO:0000256" key="2">
    <source>
        <dbReference type="ARBA" id="ARBA00022741"/>
    </source>
</evidence>
<evidence type="ECO:0000259" key="9">
    <source>
        <dbReference type="Pfam" id="PF12705"/>
    </source>
</evidence>
<evidence type="ECO:0000256" key="1">
    <source>
        <dbReference type="ARBA" id="ARBA00022722"/>
    </source>
</evidence>
<dbReference type="RefSeq" id="WP_338093812.1">
    <property type="nucleotide sequence ID" value="NZ_JAWDKA010000003.1"/>
</dbReference>
<feature type="domain" description="PD-(D/E)XK endonuclease-like" evidence="9">
    <location>
        <begin position="704"/>
        <end position="971"/>
    </location>
</feature>
<keyword evidence="6" id="KW-0067">ATP-binding</keyword>
<comment type="caution">
    <text evidence="10">The sequence shown here is derived from an EMBL/GenBank/DDBJ whole genome shotgun (WGS) entry which is preliminary data.</text>
</comment>
<evidence type="ECO:0000313" key="11">
    <source>
        <dbReference type="Proteomes" id="UP001273136"/>
    </source>
</evidence>
<dbReference type="EC" id="3.6.4.12" evidence="10"/>
<evidence type="ECO:0000256" key="4">
    <source>
        <dbReference type="ARBA" id="ARBA00022801"/>
    </source>
</evidence>
<keyword evidence="7" id="KW-0238">DNA-binding</keyword>
<keyword evidence="2" id="KW-0547">Nucleotide-binding</keyword>
<dbReference type="Gene3D" id="3.90.320.10">
    <property type="match status" value="1"/>
</dbReference>
<evidence type="ECO:0000313" key="10">
    <source>
        <dbReference type="EMBL" id="MDV0441414.1"/>
    </source>
</evidence>
<sequence>MFAPNRYGLPKTIPDDLIAAYLCEQKADPANAWMILPVNRLAETTKNQIIQENGSCIPSRITTIPEFAKTVSAAVYPNIRILSSIEQTLIFSEIIGKNQRMLNIFPEKKTGLAAVENLVTLYNTLRYRRAQLPKGNEKLAAIASVFEEYETFLKQKLAADAVRTLELAADAVRDGKFSIKYAVLFGHYAPKELETDLLNAVKACAQNGVEFVPHAENTKIFPVRKNLEESEHHEFAETVFQKLSLSPNLPIKKIGVFSSRSAELSAIAEEICRLMETGVSPGDIAILTPEVPLYAELAGELFPDFSAGGSTLKFESSIGYPLFRSPAVAAVFSLLKTVIGNYQTEEMTTLFSYPHFFWKENTISSRDLLWLSQAAEITGGKHQWLTYPEKLKSRLNRKMEDFDTPAPEKAELAAKAAKIDAIKEKLERIFALLAPLNDGKKTAEEYIEELRKVLAQLEFPGKERNEAETNASAVKSFEEVLLSIDYAETLIRSEKISAGKFYSMLFSFVKSAQTTPSSPAESEECVKIYGFRETVHQKIPHVFLAGLTADVLPRVHPRLPFLTMAETLEAKTQTYEETLREERYAFLSALLTAEKSLYLSAPTTDEGKAKIPSAWLKMFDLPDAAWETKELRHSNAWLSMHAGKLMAENSWETDLDTSRLPDLIDAARRTGVEVVSRAGAPTTEYDAVFSDDQFTDRYRSSVCFSVTELERYAACPFRWYTELHLRLAAHPDPKGDDTPELGVVIHKTMYRMIAESQFFPPTKETRESATADLMRIAAEEFDQAGLATPRWQSLKDRYIGTPRYPGRLVEVIDREIDAANSGYLTPKEMLEFSFSMEDGPGIPLPNGDELRLEGRVDRIGVRGSEFVVTDYKTGKVKTAGDIKTGKSLQLPLYLAAIRHLRPDLRQAGGSYYQISAKSVLETYPLKDSGDYYVSLALEFAAAYRNGMQRGVCAPVYNKTECSFCKERFICRFTELRSLGGGEE</sequence>
<proteinExistence type="predicted"/>
<dbReference type="InterPro" id="IPR011604">
    <property type="entry name" value="PDDEXK-like_dom_sf"/>
</dbReference>
<dbReference type="Gene3D" id="3.40.50.300">
    <property type="entry name" value="P-loop containing nucleotide triphosphate hydrolases"/>
    <property type="match status" value="1"/>
</dbReference>
<keyword evidence="5" id="KW-0269">Exonuclease</keyword>
<evidence type="ECO:0000256" key="7">
    <source>
        <dbReference type="ARBA" id="ARBA00023125"/>
    </source>
</evidence>
<accession>A0AAE4MC17</accession>
<evidence type="ECO:0000256" key="5">
    <source>
        <dbReference type="ARBA" id="ARBA00022839"/>
    </source>
</evidence>
<dbReference type="PANTHER" id="PTHR30591">
    <property type="entry name" value="RECBCD ENZYME SUBUNIT RECC"/>
    <property type="match status" value="1"/>
</dbReference>
<dbReference type="GO" id="GO:0003677">
    <property type="term" value="F:DNA binding"/>
    <property type="evidence" value="ECO:0007669"/>
    <property type="project" value="UniProtKB-KW"/>
</dbReference>
<dbReference type="EMBL" id="JAWDKA010000003">
    <property type="protein sequence ID" value="MDV0441414.1"/>
    <property type="molecule type" value="Genomic_DNA"/>
</dbReference>
<dbReference type="GO" id="GO:0003678">
    <property type="term" value="F:DNA helicase activity"/>
    <property type="evidence" value="ECO:0007669"/>
    <property type="project" value="UniProtKB-EC"/>
</dbReference>
<protein>
    <submittedName>
        <fullName evidence="10">ATP-dependent helicase/deoxyribonuclease subunit B</fullName>
        <ecNumber evidence="10">3.6.4.12</ecNumber>
    </submittedName>
</protein>
<dbReference type="PANTHER" id="PTHR30591:SF1">
    <property type="entry name" value="RECBCD ENZYME SUBUNIT RECC"/>
    <property type="match status" value="1"/>
</dbReference>
<keyword evidence="10" id="KW-0347">Helicase</keyword>
<dbReference type="GO" id="GO:0006310">
    <property type="term" value="P:DNA recombination"/>
    <property type="evidence" value="ECO:0007669"/>
    <property type="project" value="TreeGrafter"/>
</dbReference>
<evidence type="ECO:0000256" key="8">
    <source>
        <dbReference type="ARBA" id="ARBA00023204"/>
    </source>
</evidence>